<dbReference type="PANTHER" id="PTHR23507">
    <property type="entry name" value="ZGC:174356"/>
    <property type="match status" value="1"/>
</dbReference>
<gene>
    <name evidence="6" type="ORF">EDS130_LOCUS2017</name>
    <name evidence="7" type="ORF">XAT740_LOCUS14729</name>
</gene>
<feature type="transmembrane region" description="Helical" evidence="5">
    <location>
        <begin position="147"/>
        <end position="173"/>
    </location>
</feature>
<feature type="transmembrane region" description="Helical" evidence="5">
    <location>
        <begin position="381"/>
        <end position="402"/>
    </location>
</feature>
<dbReference type="InterPro" id="IPR011701">
    <property type="entry name" value="MFS"/>
</dbReference>
<keyword evidence="8" id="KW-1185">Reference proteome</keyword>
<dbReference type="InterPro" id="IPR036259">
    <property type="entry name" value="MFS_trans_sf"/>
</dbReference>
<keyword evidence="4 5" id="KW-0472">Membrane</keyword>
<evidence type="ECO:0000256" key="3">
    <source>
        <dbReference type="ARBA" id="ARBA00022989"/>
    </source>
</evidence>
<reference evidence="7" key="1">
    <citation type="submission" date="2021-02" db="EMBL/GenBank/DDBJ databases">
        <authorList>
            <person name="Nowell W R."/>
        </authorList>
    </citation>
    <scope>NUCLEOTIDE SEQUENCE</scope>
</reference>
<name>A0A814J0K6_ADIRI</name>
<evidence type="ECO:0000313" key="8">
    <source>
        <dbReference type="Proteomes" id="UP000663828"/>
    </source>
</evidence>
<dbReference type="GO" id="GO:0022857">
    <property type="term" value="F:transmembrane transporter activity"/>
    <property type="evidence" value="ECO:0007669"/>
    <property type="project" value="InterPro"/>
</dbReference>
<feature type="transmembrane region" description="Helical" evidence="5">
    <location>
        <begin position="120"/>
        <end position="141"/>
    </location>
</feature>
<dbReference type="GO" id="GO:0016020">
    <property type="term" value="C:membrane"/>
    <property type="evidence" value="ECO:0007669"/>
    <property type="project" value="UniProtKB-SubCell"/>
</dbReference>
<comment type="subcellular location">
    <subcellularLocation>
        <location evidence="1">Membrane</location>
        <topology evidence="1">Multi-pass membrane protein</topology>
    </subcellularLocation>
</comment>
<evidence type="ECO:0000256" key="2">
    <source>
        <dbReference type="ARBA" id="ARBA00022692"/>
    </source>
</evidence>
<feature type="transmembrane region" description="Helical" evidence="5">
    <location>
        <begin position="414"/>
        <end position="437"/>
    </location>
</feature>
<keyword evidence="3 5" id="KW-1133">Transmembrane helix</keyword>
<accession>A0A814J0K6</accession>
<evidence type="ECO:0000256" key="4">
    <source>
        <dbReference type="ARBA" id="ARBA00023136"/>
    </source>
</evidence>
<proteinExistence type="predicted"/>
<dbReference type="OrthoDB" id="3026777at2759"/>
<evidence type="ECO:0000313" key="6">
    <source>
        <dbReference type="EMBL" id="CAF0745857.1"/>
    </source>
</evidence>
<dbReference type="EMBL" id="CAJNOJ010000004">
    <property type="protein sequence ID" value="CAF0745857.1"/>
    <property type="molecule type" value="Genomic_DNA"/>
</dbReference>
<dbReference type="SUPFAM" id="SSF103473">
    <property type="entry name" value="MFS general substrate transporter"/>
    <property type="match status" value="1"/>
</dbReference>
<protein>
    <recommendedName>
        <fullName evidence="9">Proton-coupled folate transporter</fullName>
    </recommendedName>
</protein>
<evidence type="ECO:0000313" key="7">
    <source>
        <dbReference type="EMBL" id="CAF1030605.1"/>
    </source>
</evidence>
<dbReference type="Gene3D" id="1.20.1250.20">
    <property type="entry name" value="MFS general substrate transporter like domains"/>
    <property type="match status" value="2"/>
</dbReference>
<feature type="transmembrane region" description="Helical" evidence="5">
    <location>
        <begin position="449"/>
        <end position="469"/>
    </location>
</feature>
<dbReference type="EMBL" id="CAJNOR010000891">
    <property type="protein sequence ID" value="CAF1030605.1"/>
    <property type="molecule type" value="Genomic_DNA"/>
</dbReference>
<feature type="transmembrane region" description="Helical" evidence="5">
    <location>
        <begin position="89"/>
        <end position="108"/>
    </location>
</feature>
<feature type="transmembrane region" description="Helical" evidence="5">
    <location>
        <begin position="325"/>
        <end position="344"/>
    </location>
</feature>
<sequence length="552" mass="61670">MSGDASTYTIEATFCLQTLCTCLSTTIGQYVYSYYLQTYPIPPNSTVNFTTIRPFSLSRYNEQHAKCVEGDVTPEYDAQAWAQEKSADLFFWATLISSCPIIIMTYLLGLYTPQLGKRFVLVLPMLGALIQFAIWLAIIYFNLADYWWYIAAFINGFSGSSSVLSFILTLIVTDNTPESNLSSRFVRIGAMQTALAACGTFGIGYYIEWRGYTDLYWMGLGIEFLAILIVIFLFKSSSSSSVSERTPLLNSSANGEEFKELSTTTCSNFFQVCTVFRLNRRTQKKSTSLLLTLFSYIFYTLASAAFAPFLWFLLNEPFCWTAKNIGNYSALASISYAILSVLGMQALTNAGGSDAMICFISNLFFCASTLWLAFARHDWELYAGLLLSAFSGYQGSLSTSMMSKWLQPHERSNALTFVTEMNTIMTTFGTALFNWVYARTVVNFRSFTFFIGAGLCLIPCILNFCLFLVTRKMSDEDIPPPPLSETEIEPAPLRLPNNGPPHAGDATCIVIPSRSLTSSLRTPVLERSRNNSVHDDESEEVRSLITDDLVIL</sequence>
<keyword evidence="2 5" id="KW-0812">Transmembrane</keyword>
<dbReference type="Proteomes" id="UP000663828">
    <property type="component" value="Unassembled WGS sequence"/>
</dbReference>
<feature type="transmembrane region" description="Helical" evidence="5">
    <location>
        <begin position="289"/>
        <end position="313"/>
    </location>
</feature>
<dbReference type="Pfam" id="PF07690">
    <property type="entry name" value="MFS_1"/>
    <property type="match status" value="2"/>
</dbReference>
<organism evidence="7 8">
    <name type="scientific">Adineta ricciae</name>
    <name type="common">Rotifer</name>
    <dbReference type="NCBI Taxonomy" id="249248"/>
    <lineage>
        <taxon>Eukaryota</taxon>
        <taxon>Metazoa</taxon>
        <taxon>Spiralia</taxon>
        <taxon>Gnathifera</taxon>
        <taxon>Rotifera</taxon>
        <taxon>Eurotatoria</taxon>
        <taxon>Bdelloidea</taxon>
        <taxon>Adinetida</taxon>
        <taxon>Adinetidae</taxon>
        <taxon>Adineta</taxon>
    </lineage>
</organism>
<dbReference type="PANTHER" id="PTHR23507:SF1">
    <property type="entry name" value="FI18259P1-RELATED"/>
    <property type="match status" value="1"/>
</dbReference>
<feature type="transmembrane region" description="Helical" evidence="5">
    <location>
        <begin position="356"/>
        <end position="375"/>
    </location>
</feature>
<feature type="transmembrane region" description="Helical" evidence="5">
    <location>
        <begin position="185"/>
        <end position="209"/>
    </location>
</feature>
<dbReference type="AlphaFoldDB" id="A0A814J0K6"/>
<evidence type="ECO:0000256" key="1">
    <source>
        <dbReference type="ARBA" id="ARBA00004141"/>
    </source>
</evidence>
<feature type="transmembrane region" description="Helical" evidence="5">
    <location>
        <begin position="215"/>
        <end position="234"/>
    </location>
</feature>
<dbReference type="Proteomes" id="UP000663852">
    <property type="component" value="Unassembled WGS sequence"/>
</dbReference>
<evidence type="ECO:0000256" key="5">
    <source>
        <dbReference type="SAM" id="Phobius"/>
    </source>
</evidence>
<comment type="caution">
    <text evidence="7">The sequence shown here is derived from an EMBL/GenBank/DDBJ whole genome shotgun (WGS) entry which is preliminary data.</text>
</comment>
<evidence type="ECO:0008006" key="9">
    <source>
        <dbReference type="Google" id="ProtNLM"/>
    </source>
</evidence>